<dbReference type="Proteomes" id="UP000431401">
    <property type="component" value="Unassembled WGS sequence"/>
</dbReference>
<dbReference type="PANTHER" id="PTHR43546">
    <property type="entry name" value="UPF0173 METAL-DEPENDENT HYDROLASE MJ1163-RELATED"/>
    <property type="match status" value="1"/>
</dbReference>
<dbReference type="CDD" id="cd06262">
    <property type="entry name" value="metallo-hydrolase-like_MBL-fold"/>
    <property type="match status" value="1"/>
</dbReference>
<dbReference type="OrthoDB" id="3190691at2"/>
<dbReference type="PANTHER" id="PTHR43546:SF3">
    <property type="entry name" value="UPF0173 METAL-DEPENDENT HYDROLASE MJ1163"/>
    <property type="match status" value="1"/>
</dbReference>
<evidence type="ECO:0000313" key="2">
    <source>
        <dbReference type="Proteomes" id="UP000431401"/>
    </source>
</evidence>
<dbReference type="Pfam" id="PF13483">
    <property type="entry name" value="Lactamase_B_3"/>
    <property type="match status" value="1"/>
</dbReference>
<organism evidence="1 2">
    <name type="scientific">Nocardia aurantia</name>
    <dbReference type="NCBI Taxonomy" id="2585199"/>
    <lineage>
        <taxon>Bacteria</taxon>
        <taxon>Bacillati</taxon>
        <taxon>Actinomycetota</taxon>
        <taxon>Actinomycetes</taxon>
        <taxon>Mycobacteriales</taxon>
        <taxon>Nocardiaceae</taxon>
        <taxon>Nocardia</taxon>
    </lineage>
</organism>
<dbReference type="EMBL" id="WEGI01000011">
    <property type="protein sequence ID" value="MQY29452.1"/>
    <property type="molecule type" value="Genomic_DNA"/>
</dbReference>
<proteinExistence type="predicted"/>
<sequence>MNLTHYGHACVLAEISTRAAEIRILIDPGTYATGFEDLRDLTAVLVTHRHPDHLDIDRLATLLTHNRDAVLVGDPETAATLTDSGFDARATAPGDRIRIGGVRVDVLGGEHACIHPGLPAMANNGYLIDGRLLHPGDDLTAIPPAGTVDTVLIPVGGPWMKIGEAIDYLRALAPRTAVPIHEAGLAPVHRLLHHQLLRQLAPPSCAVAVPEHGTPLTL</sequence>
<comment type="caution">
    <text evidence="1">The sequence shown here is derived from an EMBL/GenBank/DDBJ whole genome shotgun (WGS) entry which is preliminary data.</text>
</comment>
<gene>
    <name evidence="1" type="ORF">NRB56_50420</name>
</gene>
<keyword evidence="2" id="KW-1185">Reference proteome</keyword>
<dbReference type="Gene3D" id="3.60.15.10">
    <property type="entry name" value="Ribonuclease Z/Hydroxyacylglutathione hydrolase-like"/>
    <property type="match status" value="1"/>
</dbReference>
<name>A0A7K0DVU8_9NOCA</name>
<dbReference type="InterPro" id="IPR036866">
    <property type="entry name" value="RibonucZ/Hydroxyglut_hydro"/>
</dbReference>
<evidence type="ECO:0000313" key="1">
    <source>
        <dbReference type="EMBL" id="MQY29452.1"/>
    </source>
</evidence>
<reference evidence="1 2" key="1">
    <citation type="submission" date="2019-10" db="EMBL/GenBank/DDBJ databases">
        <title>Nocardia macrotermitis sp. nov. and Nocardia aurantia sp. nov., isolated from the gut of fungus growing-termite Macrotermes natalensis.</title>
        <authorList>
            <person name="Benndorf R."/>
            <person name="Schwitalla J."/>
            <person name="Martin K."/>
            <person name="De Beer W."/>
            <person name="Kaster A.-K."/>
            <person name="Vollmers J."/>
            <person name="Poulsen M."/>
            <person name="Beemelmanns C."/>
        </authorList>
    </citation>
    <scope>NUCLEOTIDE SEQUENCE [LARGE SCALE GENOMIC DNA]</scope>
    <source>
        <strain evidence="1 2">RB56</strain>
    </source>
</reference>
<dbReference type="AlphaFoldDB" id="A0A7K0DVU8"/>
<dbReference type="InterPro" id="IPR050114">
    <property type="entry name" value="UPF0173_UPF0282_UlaG_hydrolase"/>
</dbReference>
<evidence type="ECO:0008006" key="3">
    <source>
        <dbReference type="Google" id="ProtNLM"/>
    </source>
</evidence>
<accession>A0A7K0DVU8</accession>
<dbReference type="SUPFAM" id="SSF56281">
    <property type="entry name" value="Metallo-hydrolase/oxidoreductase"/>
    <property type="match status" value="1"/>
</dbReference>
<protein>
    <recommendedName>
        <fullName evidence="3">MBL fold metallo-hydrolase</fullName>
    </recommendedName>
</protein>
<dbReference type="RefSeq" id="WP_153346332.1">
    <property type="nucleotide sequence ID" value="NZ_WEGI01000011.1"/>
</dbReference>